<keyword evidence="7 9" id="KW-0472">Membrane</keyword>
<dbReference type="GO" id="GO:0022857">
    <property type="term" value="F:transmembrane transporter activity"/>
    <property type="evidence" value="ECO:0007669"/>
    <property type="project" value="InterPro"/>
</dbReference>
<comment type="subcellular location">
    <subcellularLocation>
        <location evidence="1">Cell membrane</location>
        <topology evidence="1">Multi-pass membrane protein</topology>
    </subcellularLocation>
</comment>
<keyword evidence="5" id="KW-0029">Amino-acid transport</keyword>
<evidence type="ECO:0000256" key="4">
    <source>
        <dbReference type="ARBA" id="ARBA00022692"/>
    </source>
</evidence>
<keyword evidence="2" id="KW-0813">Transport</keyword>
<dbReference type="KEGG" id="bts:Btus_3071"/>
<evidence type="ECO:0000256" key="1">
    <source>
        <dbReference type="ARBA" id="ARBA00004651"/>
    </source>
</evidence>
<feature type="transmembrane region" description="Helical" evidence="9">
    <location>
        <begin position="98"/>
        <end position="126"/>
    </location>
</feature>
<reference evidence="10 11" key="1">
    <citation type="journal article" date="2011" name="Stand. Genomic Sci.">
        <title>Complete genome sequence of the thermophilic, hydrogen-oxidizing Bacillus tusciae type strain (T2) and reclassification in the new genus, Kyrpidia gen. nov. as Kyrpidia tusciae comb. nov. and emendation of the family Alicyclobacillaceae da Costa and Rainey, 2010.</title>
        <authorList>
            <person name="Klenk H.P."/>
            <person name="Lapidus A."/>
            <person name="Chertkov O."/>
            <person name="Copeland A."/>
            <person name="Del Rio T.G."/>
            <person name="Nolan M."/>
            <person name="Lucas S."/>
            <person name="Chen F."/>
            <person name="Tice H."/>
            <person name="Cheng J.F."/>
            <person name="Han C."/>
            <person name="Bruce D."/>
            <person name="Goodwin L."/>
            <person name="Pitluck S."/>
            <person name="Pati A."/>
            <person name="Ivanova N."/>
            <person name="Mavromatis K."/>
            <person name="Daum C."/>
            <person name="Chen A."/>
            <person name="Palaniappan K."/>
            <person name="Chang Y.J."/>
            <person name="Land M."/>
            <person name="Hauser L."/>
            <person name="Jeffries C.D."/>
            <person name="Detter J.C."/>
            <person name="Rohde M."/>
            <person name="Abt B."/>
            <person name="Pukall R."/>
            <person name="Goker M."/>
            <person name="Bristow J."/>
            <person name="Markowitz V."/>
            <person name="Hugenholtz P."/>
            <person name="Eisen J.A."/>
        </authorList>
    </citation>
    <scope>NUCLEOTIDE SEQUENCE [LARGE SCALE GENOMIC DNA]</scope>
    <source>
        <strain evidence="10 11">DSM 2912</strain>
    </source>
</reference>
<feature type="transmembrane region" description="Helical" evidence="9">
    <location>
        <begin position="146"/>
        <end position="167"/>
    </location>
</feature>
<dbReference type="PANTHER" id="PTHR11795:SF445">
    <property type="entry name" value="AMINO ACID ABC TRANSPORTER PERMEASE PROTEIN"/>
    <property type="match status" value="1"/>
</dbReference>
<protein>
    <submittedName>
        <fullName evidence="10">Inner-membrane translocator</fullName>
    </submittedName>
</protein>
<dbReference type="STRING" id="562970.Btus_3071"/>
<feature type="transmembrane region" description="Helical" evidence="9">
    <location>
        <begin position="196"/>
        <end position="218"/>
    </location>
</feature>
<dbReference type="GO" id="GO:0005886">
    <property type="term" value="C:plasma membrane"/>
    <property type="evidence" value="ECO:0007669"/>
    <property type="project" value="UniProtKB-SubCell"/>
</dbReference>
<feature type="transmembrane region" description="Helical" evidence="9">
    <location>
        <begin position="6"/>
        <end position="30"/>
    </location>
</feature>
<comment type="similarity">
    <text evidence="8">Belongs to the binding-protein-dependent transport system permease family. LivHM subfamily.</text>
</comment>
<evidence type="ECO:0000256" key="6">
    <source>
        <dbReference type="ARBA" id="ARBA00022989"/>
    </source>
</evidence>
<dbReference type="GO" id="GO:0006865">
    <property type="term" value="P:amino acid transport"/>
    <property type="evidence" value="ECO:0007669"/>
    <property type="project" value="UniProtKB-KW"/>
</dbReference>
<dbReference type="InterPro" id="IPR052157">
    <property type="entry name" value="BCAA_transport_permease"/>
</dbReference>
<organism evidence="10 11">
    <name type="scientific">Kyrpidia tusciae (strain DSM 2912 / NBRC 15312 / T2)</name>
    <name type="common">Bacillus tusciae</name>
    <dbReference type="NCBI Taxonomy" id="562970"/>
    <lineage>
        <taxon>Bacteria</taxon>
        <taxon>Bacillati</taxon>
        <taxon>Bacillota</taxon>
        <taxon>Bacilli</taxon>
        <taxon>Bacillales</taxon>
        <taxon>Alicyclobacillaceae</taxon>
        <taxon>Kyrpidia</taxon>
    </lineage>
</organism>
<evidence type="ECO:0000256" key="3">
    <source>
        <dbReference type="ARBA" id="ARBA00022475"/>
    </source>
</evidence>
<evidence type="ECO:0000313" key="11">
    <source>
        <dbReference type="Proteomes" id="UP000002368"/>
    </source>
</evidence>
<dbReference type="Proteomes" id="UP000002368">
    <property type="component" value="Chromosome"/>
</dbReference>
<proteinExistence type="inferred from homology"/>
<keyword evidence="6 9" id="KW-1133">Transmembrane helix</keyword>
<keyword evidence="3" id="KW-1003">Cell membrane</keyword>
<evidence type="ECO:0000313" key="10">
    <source>
        <dbReference type="EMBL" id="ADG07690.1"/>
    </source>
</evidence>
<gene>
    <name evidence="10" type="ordered locus">Btus_3071</name>
</gene>
<dbReference type="Pfam" id="PF02653">
    <property type="entry name" value="BPD_transp_2"/>
    <property type="match status" value="1"/>
</dbReference>
<feature type="transmembrane region" description="Helical" evidence="9">
    <location>
        <begin position="42"/>
        <end position="59"/>
    </location>
</feature>
<feature type="transmembrane region" description="Helical" evidence="9">
    <location>
        <begin position="65"/>
        <end position="86"/>
    </location>
</feature>
<dbReference type="InterPro" id="IPR001851">
    <property type="entry name" value="ABC_transp_permease"/>
</dbReference>
<feature type="transmembrane region" description="Helical" evidence="9">
    <location>
        <begin position="274"/>
        <end position="296"/>
    </location>
</feature>
<evidence type="ECO:0000256" key="9">
    <source>
        <dbReference type="SAM" id="Phobius"/>
    </source>
</evidence>
<evidence type="ECO:0000256" key="7">
    <source>
        <dbReference type="ARBA" id="ARBA00023136"/>
    </source>
</evidence>
<accession>D5WWC5</accession>
<keyword evidence="11" id="KW-1185">Reference proteome</keyword>
<dbReference type="AlphaFoldDB" id="D5WWC5"/>
<dbReference type="eggNOG" id="COG0559">
    <property type="taxonomic scope" value="Bacteria"/>
</dbReference>
<dbReference type="PANTHER" id="PTHR11795">
    <property type="entry name" value="BRANCHED-CHAIN AMINO ACID TRANSPORT SYSTEM PERMEASE PROTEIN LIVH"/>
    <property type="match status" value="1"/>
</dbReference>
<dbReference type="CDD" id="cd06582">
    <property type="entry name" value="TM_PBP1_LivH_like"/>
    <property type="match status" value="1"/>
</dbReference>
<evidence type="ECO:0000256" key="8">
    <source>
        <dbReference type="ARBA" id="ARBA00037998"/>
    </source>
</evidence>
<sequence length="300" mass="31646">MNVMFIFQNVINGVTIGSIYALMALGYTLVYSASRLVNFAQGEGYMLGAFATLFALVAVPEQSPAFVRAIASGVAAMVAAVLLGWATERFVFRPLRNAPPFIPVMASLGLAIAIENTVLNLFGAGFNNVPALWPLTGIQMADVRMSYVQLVMLSVAVLLMVLLDRFLRSTLPGKALRAVAQDPTAARLMGISTEAAVALVFVVAAGLSGVSGYFVALYYGSVNFYMGFQAGINGFAAAIFGGFGNVKGAIVGGILLGIFEAFGSSLVPAEWKGVIAYVLLLLVILIRPQGIFGEALPERL</sequence>
<dbReference type="HOGENOM" id="CLU_039929_3_0_9"/>
<keyword evidence="4 9" id="KW-0812">Transmembrane</keyword>
<evidence type="ECO:0000256" key="2">
    <source>
        <dbReference type="ARBA" id="ARBA00022448"/>
    </source>
</evidence>
<dbReference type="EMBL" id="CP002017">
    <property type="protein sequence ID" value="ADG07690.1"/>
    <property type="molecule type" value="Genomic_DNA"/>
</dbReference>
<evidence type="ECO:0000256" key="5">
    <source>
        <dbReference type="ARBA" id="ARBA00022970"/>
    </source>
</evidence>
<name>D5WWC5_KYRT2</name>